<comment type="caution">
    <text evidence="1">The sequence shown here is derived from an EMBL/GenBank/DDBJ whole genome shotgun (WGS) entry which is preliminary data.</text>
</comment>
<sequence>MIDPRHGEQLELFPETKPELKKGKKKQLTSILSEKEVEMIEDLRWVVDQIQSAHICGDEDDEFEEYEEYSEAERLELHKSWMIQRLRADLGVPEYLAKEWVMPLYNVPHADSEYLLEHLLELFNPPLFKKYMAEKEAFFNQLLKGDAS</sequence>
<organism evidence="1 2">
    <name type="scientific">Laceyella putida</name>
    <dbReference type="NCBI Taxonomy" id="110101"/>
    <lineage>
        <taxon>Bacteria</taxon>
        <taxon>Bacillati</taxon>
        <taxon>Bacillota</taxon>
        <taxon>Bacilli</taxon>
        <taxon>Bacillales</taxon>
        <taxon>Thermoactinomycetaceae</taxon>
        <taxon>Laceyella</taxon>
    </lineage>
</organism>
<dbReference type="EMBL" id="JBHTBW010000083">
    <property type="protein sequence ID" value="MFC7443291.1"/>
    <property type="molecule type" value="Genomic_DNA"/>
</dbReference>
<reference evidence="2" key="1">
    <citation type="journal article" date="2019" name="Int. J. Syst. Evol. Microbiol.">
        <title>The Global Catalogue of Microorganisms (GCM) 10K type strain sequencing project: providing services to taxonomists for standard genome sequencing and annotation.</title>
        <authorList>
            <consortium name="The Broad Institute Genomics Platform"/>
            <consortium name="The Broad Institute Genome Sequencing Center for Infectious Disease"/>
            <person name="Wu L."/>
            <person name="Ma J."/>
        </authorList>
    </citation>
    <scope>NUCLEOTIDE SEQUENCE [LARGE SCALE GENOMIC DNA]</scope>
    <source>
        <strain evidence="2">CGMCC 1.12942</strain>
    </source>
</reference>
<name>A0ABW2RQH8_9BACL</name>
<evidence type="ECO:0000313" key="1">
    <source>
        <dbReference type="EMBL" id="MFC7443291.1"/>
    </source>
</evidence>
<dbReference type="Proteomes" id="UP001596500">
    <property type="component" value="Unassembled WGS sequence"/>
</dbReference>
<dbReference type="RefSeq" id="WP_379867620.1">
    <property type="nucleotide sequence ID" value="NZ_JBHTBW010000083.1"/>
</dbReference>
<proteinExistence type="predicted"/>
<keyword evidence="2" id="KW-1185">Reference proteome</keyword>
<gene>
    <name evidence="1" type="ORF">ACFQNG_19685</name>
</gene>
<protein>
    <submittedName>
        <fullName evidence="1">Uncharacterized protein</fullName>
    </submittedName>
</protein>
<accession>A0ABW2RQH8</accession>
<evidence type="ECO:0000313" key="2">
    <source>
        <dbReference type="Proteomes" id="UP001596500"/>
    </source>
</evidence>